<dbReference type="PANTHER" id="PTHR39662">
    <property type="entry name" value="DUF354 DOMAIN-CONTAINING PROTEIN-RELATED"/>
    <property type="match status" value="1"/>
</dbReference>
<accession>A0A1F7RPH4</accession>
<gene>
    <name evidence="1" type="ORF">A2W05_00305</name>
</gene>
<dbReference type="InterPro" id="IPR007152">
    <property type="entry name" value="DUF354"/>
</dbReference>
<protein>
    <recommendedName>
        <fullName evidence="3">DUF354 domain-containing protein</fullName>
    </recommendedName>
</protein>
<dbReference type="SUPFAM" id="SSF53756">
    <property type="entry name" value="UDP-Glycosyltransferase/glycogen phosphorylase"/>
    <property type="match status" value="1"/>
</dbReference>
<dbReference type="AlphaFoldDB" id="A0A1F7RPH4"/>
<reference evidence="1 2" key="1">
    <citation type="journal article" date="2016" name="Nat. Commun.">
        <title>Thousands of microbial genomes shed light on interconnected biogeochemical processes in an aquifer system.</title>
        <authorList>
            <person name="Anantharaman K."/>
            <person name="Brown C.T."/>
            <person name="Hug L.A."/>
            <person name="Sharon I."/>
            <person name="Castelle C.J."/>
            <person name="Probst A.J."/>
            <person name="Thomas B.C."/>
            <person name="Singh A."/>
            <person name="Wilkins M.J."/>
            <person name="Karaoz U."/>
            <person name="Brodie E.L."/>
            <person name="Williams K.H."/>
            <person name="Hubbard S.S."/>
            <person name="Banfield J.F."/>
        </authorList>
    </citation>
    <scope>NUCLEOTIDE SEQUENCE [LARGE SCALE GENOMIC DNA]</scope>
</reference>
<evidence type="ECO:0000313" key="1">
    <source>
        <dbReference type="EMBL" id="OGL43423.1"/>
    </source>
</evidence>
<dbReference type="PANTHER" id="PTHR39662:SF1">
    <property type="entry name" value="DUF354 DOMAIN-CONTAINING PROTEIN"/>
    <property type="match status" value="1"/>
</dbReference>
<organism evidence="1 2">
    <name type="scientific">Candidatus Schekmanbacteria bacterium RBG_16_38_10</name>
    <dbReference type="NCBI Taxonomy" id="1817879"/>
    <lineage>
        <taxon>Bacteria</taxon>
        <taxon>Candidatus Schekmaniibacteriota</taxon>
    </lineage>
</organism>
<proteinExistence type="predicted"/>
<evidence type="ECO:0000313" key="2">
    <source>
        <dbReference type="Proteomes" id="UP000178797"/>
    </source>
</evidence>
<dbReference type="Proteomes" id="UP000178797">
    <property type="component" value="Unassembled WGS sequence"/>
</dbReference>
<dbReference type="Pfam" id="PF04007">
    <property type="entry name" value="DUF354"/>
    <property type="match status" value="1"/>
</dbReference>
<dbReference type="EMBL" id="MGDE01000230">
    <property type="protein sequence ID" value="OGL43423.1"/>
    <property type="molecule type" value="Genomic_DNA"/>
</dbReference>
<dbReference type="PIRSF" id="PIRSF005357">
    <property type="entry name" value="UCP005357"/>
    <property type="match status" value="1"/>
</dbReference>
<comment type="caution">
    <text evidence="1">The sequence shown here is derived from an EMBL/GenBank/DDBJ whole genome shotgun (WGS) entry which is preliminary data.</text>
</comment>
<name>A0A1F7RPH4_9BACT</name>
<evidence type="ECO:0008006" key="3">
    <source>
        <dbReference type="Google" id="ProtNLM"/>
    </source>
</evidence>
<sequence length="354" mass="39913">MNVAKKIWIDLDNSPHVPFFKPIIDKLTENGYSVLLTARDCSQTCGLADLTGLHYKRIGRHHGKNKFVKVCGLLYRAFQLIPTVVKDKPCLAVSHGSRAQLIAAKILGISSVVITDYEYAQMLPLTYPNWVIVPEVINFSRIKINENHIFKYPGIKEDVYVPNFKPNPNIKGTLGLNENDLIITVRPPATDAHYFVSESAELFEAVMDYLIHEPRTKLVVLPRNERQSQLIRKIYQEWISNGKIVIPHGVIDGLNLVWYSDLVISGGGTMNREAAALGVPVYSIFRGKIGDVDRYLSESGRLVLIECLEDIKTKISLKKRHIPQHFNKVNENTLNSIVGHISKMANKAHKNAKN</sequence>